<dbReference type="EMBL" id="AP017372">
    <property type="protein sequence ID" value="BAU57407.1"/>
    <property type="molecule type" value="Genomic_DNA"/>
</dbReference>
<keyword evidence="3" id="KW-1185">Reference proteome</keyword>
<keyword evidence="1" id="KW-0812">Transmembrane</keyword>
<protein>
    <submittedName>
        <fullName evidence="2">Uncharacterized protein</fullName>
    </submittedName>
</protein>
<keyword evidence="1" id="KW-1133">Transmembrane helix</keyword>
<dbReference type="AlphaFoldDB" id="A0A0X8X987"/>
<evidence type="ECO:0000313" key="3">
    <source>
        <dbReference type="Proteomes" id="UP000218890"/>
    </source>
</evidence>
<keyword evidence="1" id="KW-0472">Membrane</keyword>
<name>A0A0X8X987_HALHR</name>
<sequence>MFVFTLAIIIMAALALLSGIAILFYSRSGNSTSSGREFSMAVFFVSALNFVSNSLVFGVVLGVNAMVGFY</sequence>
<proteinExistence type="predicted"/>
<evidence type="ECO:0000313" key="2">
    <source>
        <dbReference type="EMBL" id="BAU57407.1"/>
    </source>
</evidence>
<gene>
    <name evidence="2" type="ORF">HH1059_07190</name>
</gene>
<evidence type="ECO:0000256" key="1">
    <source>
        <dbReference type="SAM" id="Phobius"/>
    </source>
</evidence>
<accession>A0A0X8X987</accession>
<dbReference type="Proteomes" id="UP000218890">
    <property type="component" value="Chromosome"/>
</dbReference>
<reference evidence="2" key="1">
    <citation type="submission" date="2016-02" db="EMBL/GenBank/DDBJ databases">
        <title>Halorhodospira halochloris DSM-1059 complete genome, version 2.</title>
        <authorList>
            <person name="Tsukatani Y."/>
        </authorList>
    </citation>
    <scope>NUCLEOTIDE SEQUENCE</scope>
    <source>
        <strain evidence="2">DSM 1059</strain>
    </source>
</reference>
<feature type="transmembrane region" description="Helical" evidence="1">
    <location>
        <begin position="6"/>
        <end position="26"/>
    </location>
</feature>
<organism evidence="2 3">
    <name type="scientific">Halorhodospira halochloris</name>
    <name type="common">Ectothiorhodospira halochloris</name>
    <dbReference type="NCBI Taxonomy" id="1052"/>
    <lineage>
        <taxon>Bacteria</taxon>
        <taxon>Pseudomonadati</taxon>
        <taxon>Pseudomonadota</taxon>
        <taxon>Gammaproteobacteria</taxon>
        <taxon>Chromatiales</taxon>
        <taxon>Ectothiorhodospiraceae</taxon>
        <taxon>Halorhodospira</taxon>
    </lineage>
</organism>
<dbReference type="KEGG" id="hhk:HH1059_07190"/>
<dbReference type="RefSeq" id="WP_096408390.1">
    <property type="nucleotide sequence ID" value="NZ_AP017372.2"/>
</dbReference>
<feature type="transmembrane region" description="Helical" evidence="1">
    <location>
        <begin position="38"/>
        <end position="63"/>
    </location>
</feature>